<dbReference type="GeneID" id="17308042"/>
<organism evidence="25">
    <name type="scientific">Guillardia theta (strain CCMP2712)</name>
    <name type="common">Cryptophyte</name>
    <dbReference type="NCBI Taxonomy" id="905079"/>
    <lineage>
        <taxon>Eukaryota</taxon>
        <taxon>Cryptophyceae</taxon>
        <taxon>Pyrenomonadales</taxon>
        <taxon>Geminigeraceae</taxon>
        <taxon>Guillardia</taxon>
    </lineage>
</organism>
<dbReference type="eggNOG" id="ENOG502QR31">
    <property type="taxonomic scope" value="Eukaryota"/>
</dbReference>
<dbReference type="GO" id="GO:0016607">
    <property type="term" value="C:nuclear speck"/>
    <property type="evidence" value="ECO:0007669"/>
    <property type="project" value="UniProtKB-SubCell"/>
</dbReference>
<dbReference type="GO" id="GO:0005737">
    <property type="term" value="C:cytoplasm"/>
    <property type="evidence" value="ECO:0007669"/>
    <property type="project" value="UniProtKB-SubCell"/>
</dbReference>
<evidence type="ECO:0000256" key="13">
    <source>
        <dbReference type="ARBA" id="ARBA00030546"/>
    </source>
</evidence>
<evidence type="ECO:0000256" key="4">
    <source>
        <dbReference type="ARBA" id="ARBA00012931"/>
    </source>
</evidence>
<dbReference type="GO" id="GO:0006307">
    <property type="term" value="P:DNA alkylation repair"/>
    <property type="evidence" value="ECO:0007669"/>
    <property type="project" value="InterPro"/>
</dbReference>
<dbReference type="InterPro" id="IPR032868">
    <property type="entry name" value="FTO"/>
</dbReference>
<dbReference type="InterPro" id="IPR024367">
    <property type="entry name" value="FTO_cat_dom"/>
</dbReference>
<evidence type="ECO:0000256" key="17">
    <source>
        <dbReference type="ARBA" id="ARBA00046452"/>
    </source>
</evidence>
<comment type="subcellular location">
    <subcellularLocation>
        <location evidence="2">Cytoplasm</location>
    </subcellularLocation>
    <subcellularLocation>
        <location evidence="1">Nucleus speckle</location>
    </subcellularLocation>
</comment>
<accession>L1JT40</accession>
<evidence type="ECO:0000256" key="8">
    <source>
        <dbReference type="ARBA" id="ARBA00022964"/>
    </source>
</evidence>
<dbReference type="STRING" id="905079.L1JT40"/>
<comment type="catalytic activity">
    <reaction evidence="22">
        <text>a 5'-end (N(7)-methyl 5'-triphosphoguanosine)-(N(6),2'-O-dimethyladenosine) in mRNA + 2-oxoglutarate + O2 = a 5'-end (N(7)-methyl 5'-triphosphoguanosine)-(2'-O-methyladenosine) in mRNA + formaldehyde + succinate + CO2</text>
        <dbReference type="Rhea" id="RHEA:57896"/>
        <dbReference type="Rhea" id="RHEA-COMP:11518"/>
        <dbReference type="Rhea" id="RHEA-COMP:11519"/>
        <dbReference type="ChEBI" id="CHEBI:15379"/>
        <dbReference type="ChEBI" id="CHEBI:16526"/>
        <dbReference type="ChEBI" id="CHEBI:16810"/>
        <dbReference type="ChEBI" id="CHEBI:16842"/>
        <dbReference type="ChEBI" id="CHEBI:30031"/>
        <dbReference type="ChEBI" id="CHEBI:85958"/>
        <dbReference type="ChEBI" id="CHEBI:85959"/>
    </reaction>
</comment>
<comment type="catalytic activity">
    <reaction evidence="20">
        <text>a 5'-end (N(7)-methyl 5'-triphosphoguanosine)-(N(6),2'-O-dimethyladenosine) in U6 snRNA + 2-oxoglutarate + O2 = a 5'-end (N(7)-methyl 5'-triphosphoguanosine)-(2'-O-methyladenosine) in U6 snRNA + formaldehyde + succinate + CO2</text>
        <dbReference type="Rhea" id="RHEA:57904"/>
        <dbReference type="Rhea" id="RHEA-COMP:15030"/>
        <dbReference type="Rhea" id="RHEA-COMP:15031"/>
        <dbReference type="ChEBI" id="CHEBI:15379"/>
        <dbReference type="ChEBI" id="CHEBI:16526"/>
        <dbReference type="ChEBI" id="CHEBI:16810"/>
        <dbReference type="ChEBI" id="CHEBI:16842"/>
        <dbReference type="ChEBI" id="CHEBI:30031"/>
        <dbReference type="ChEBI" id="CHEBI:85958"/>
        <dbReference type="ChEBI" id="CHEBI:85959"/>
    </reaction>
</comment>
<evidence type="ECO:0000256" key="7">
    <source>
        <dbReference type="ARBA" id="ARBA00022723"/>
    </source>
</evidence>
<evidence type="ECO:0000256" key="20">
    <source>
        <dbReference type="ARBA" id="ARBA00048582"/>
    </source>
</evidence>
<comment type="catalytic activity">
    <reaction evidence="21">
        <text>N(6)-methyladenosine in U6 snRNA + 2-oxoglutarate + O2 = adenosine in U6 snRNA + formaldehyde + succinate + CO2</text>
        <dbReference type="Rhea" id="RHEA:57900"/>
        <dbReference type="Rhea" id="RHEA-COMP:13573"/>
        <dbReference type="Rhea" id="RHEA-COMP:13574"/>
        <dbReference type="ChEBI" id="CHEBI:15379"/>
        <dbReference type="ChEBI" id="CHEBI:16526"/>
        <dbReference type="ChEBI" id="CHEBI:16810"/>
        <dbReference type="ChEBI" id="CHEBI:16842"/>
        <dbReference type="ChEBI" id="CHEBI:30031"/>
        <dbReference type="ChEBI" id="CHEBI:74411"/>
        <dbReference type="ChEBI" id="CHEBI:74449"/>
    </reaction>
</comment>
<keyword evidence="10" id="KW-0408">Iron</keyword>
<feature type="region of interest" description="Disordered" evidence="23">
    <location>
        <begin position="504"/>
        <end position="523"/>
    </location>
</feature>
<dbReference type="GO" id="GO:0042245">
    <property type="term" value="P:RNA repair"/>
    <property type="evidence" value="ECO:0007669"/>
    <property type="project" value="InterPro"/>
</dbReference>
<evidence type="ECO:0000256" key="2">
    <source>
        <dbReference type="ARBA" id="ARBA00004496"/>
    </source>
</evidence>
<evidence type="ECO:0000256" key="23">
    <source>
        <dbReference type="SAM" id="MobiDB-lite"/>
    </source>
</evidence>
<dbReference type="EMBL" id="JH992976">
    <property type="protein sequence ID" value="EKX51248.1"/>
    <property type="molecule type" value="Genomic_DNA"/>
</dbReference>
<dbReference type="OrthoDB" id="46257at2759"/>
<evidence type="ECO:0000256" key="18">
    <source>
        <dbReference type="ARBA" id="ARBA00047457"/>
    </source>
</evidence>
<dbReference type="GO" id="GO:0040014">
    <property type="term" value="P:regulation of multicellular organism growth"/>
    <property type="evidence" value="ECO:0007669"/>
    <property type="project" value="InterPro"/>
</dbReference>
<dbReference type="Pfam" id="PF12934">
    <property type="entry name" value="FTO_CTD"/>
    <property type="match status" value="1"/>
</dbReference>
<dbReference type="GO" id="GO:1990931">
    <property type="term" value="F:mRNA N6-methyladenosine dioxygenase activity"/>
    <property type="evidence" value="ECO:0007669"/>
    <property type="project" value="UniProtKB-EC"/>
</dbReference>
<evidence type="ECO:0000256" key="12">
    <source>
        <dbReference type="ARBA" id="ARBA00030404"/>
    </source>
</evidence>
<dbReference type="PaxDb" id="55529-EKX51248"/>
<comment type="catalytic activity">
    <reaction evidence="18">
        <text>an N(1)-methyladenosine in tRNA + 2-oxoglutarate + O2 = an adenosine in tRNA + formaldehyde + succinate + CO2</text>
        <dbReference type="Rhea" id="RHEA:54576"/>
        <dbReference type="Rhea" id="RHEA-COMP:10242"/>
        <dbReference type="Rhea" id="RHEA-COMP:12312"/>
        <dbReference type="ChEBI" id="CHEBI:15379"/>
        <dbReference type="ChEBI" id="CHEBI:16526"/>
        <dbReference type="ChEBI" id="CHEBI:16810"/>
        <dbReference type="ChEBI" id="CHEBI:16842"/>
        <dbReference type="ChEBI" id="CHEBI:30031"/>
        <dbReference type="ChEBI" id="CHEBI:74411"/>
        <dbReference type="ChEBI" id="CHEBI:74491"/>
    </reaction>
</comment>
<reference evidence="25 27" key="1">
    <citation type="journal article" date="2012" name="Nature">
        <title>Algal genomes reveal evolutionary mosaicism and the fate of nucleomorphs.</title>
        <authorList>
            <consortium name="DOE Joint Genome Institute"/>
            <person name="Curtis B.A."/>
            <person name="Tanifuji G."/>
            <person name="Burki F."/>
            <person name="Gruber A."/>
            <person name="Irimia M."/>
            <person name="Maruyama S."/>
            <person name="Arias M.C."/>
            <person name="Ball S.G."/>
            <person name="Gile G.H."/>
            <person name="Hirakawa Y."/>
            <person name="Hopkins J.F."/>
            <person name="Kuo A."/>
            <person name="Rensing S.A."/>
            <person name="Schmutz J."/>
            <person name="Symeonidi A."/>
            <person name="Elias M."/>
            <person name="Eveleigh R.J."/>
            <person name="Herman E.K."/>
            <person name="Klute M.J."/>
            <person name="Nakayama T."/>
            <person name="Obornik M."/>
            <person name="Reyes-Prieto A."/>
            <person name="Armbrust E.V."/>
            <person name="Aves S.J."/>
            <person name="Beiko R.G."/>
            <person name="Coutinho P."/>
            <person name="Dacks J.B."/>
            <person name="Durnford D.G."/>
            <person name="Fast N.M."/>
            <person name="Green B.R."/>
            <person name="Grisdale C.J."/>
            <person name="Hempel F."/>
            <person name="Henrissat B."/>
            <person name="Hoppner M.P."/>
            <person name="Ishida K."/>
            <person name="Kim E."/>
            <person name="Koreny L."/>
            <person name="Kroth P.G."/>
            <person name="Liu Y."/>
            <person name="Malik S.B."/>
            <person name="Maier U.G."/>
            <person name="McRose D."/>
            <person name="Mock T."/>
            <person name="Neilson J.A."/>
            <person name="Onodera N.T."/>
            <person name="Poole A.M."/>
            <person name="Pritham E.J."/>
            <person name="Richards T.A."/>
            <person name="Rocap G."/>
            <person name="Roy S.W."/>
            <person name="Sarai C."/>
            <person name="Schaack S."/>
            <person name="Shirato S."/>
            <person name="Slamovits C.H."/>
            <person name="Spencer D.F."/>
            <person name="Suzuki S."/>
            <person name="Worden A.Z."/>
            <person name="Zauner S."/>
            <person name="Barry K."/>
            <person name="Bell C."/>
            <person name="Bharti A.K."/>
            <person name="Crow J.A."/>
            <person name="Grimwood J."/>
            <person name="Kramer R."/>
            <person name="Lindquist E."/>
            <person name="Lucas S."/>
            <person name="Salamov A."/>
            <person name="McFadden G.I."/>
            <person name="Lane C.E."/>
            <person name="Keeling P.J."/>
            <person name="Gray M.W."/>
            <person name="Grigoriev I.V."/>
            <person name="Archibald J.M."/>
        </authorList>
    </citation>
    <scope>NUCLEOTIDE SEQUENCE</scope>
    <source>
        <strain evidence="25 27">CCMP2712</strain>
    </source>
</reference>
<evidence type="ECO:0000256" key="1">
    <source>
        <dbReference type="ARBA" id="ARBA00004324"/>
    </source>
</evidence>
<evidence type="ECO:0000256" key="14">
    <source>
        <dbReference type="ARBA" id="ARBA00030557"/>
    </source>
</evidence>
<dbReference type="HOGENOM" id="CLU_501995_0_0_1"/>
<evidence type="ECO:0000256" key="21">
    <source>
        <dbReference type="ARBA" id="ARBA00049056"/>
    </source>
</evidence>
<keyword evidence="6" id="KW-0963">Cytoplasm</keyword>
<dbReference type="Gene3D" id="1.20.58.1470">
    <property type="entry name" value="FTO C-terminal domain"/>
    <property type="match status" value="1"/>
</dbReference>
<evidence type="ECO:0000313" key="27">
    <source>
        <dbReference type="Proteomes" id="UP000011087"/>
    </source>
</evidence>
<dbReference type="PANTHER" id="PTHR31291:SF2">
    <property type="entry name" value="ALPHA-KETOGLUTARATE-DEPENDENT DIOXYGENASE FTO"/>
    <property type="match status" value="1"/>
</dbReference>
<evidence type="ECO:0000256" key="6">
    <source>
        <dbReference type="ARBA" id="ARBA00022490"/>
    </source>
</evidence>
<keyword evidence="27" id="KW-1185">Reference proteome</keyword>
<feature type="domain" description="Alpha-ketoglutarate-dependent dioxygenase FTO catalytic" evidence="24">
    <location>
        <begin position="41"/>
        <end position="302"/>
    </location>
</feature>
<comment type="similarity">
    <text evidence="3">Belongs to the fto family.</text>
</comment>
<dbReference type="Pfam" id="PF12933">
    <property type="entry name" value="FTO_NTD"/>
    <property type="match status" value="1"/>
</dbReference>
<dbReference type="GO" id="GO:0035516">
    <property type="term" value="F:broad specificity oxidative DNA demethylase activity"/>
    <property type="evidence" value="ECO:0007669"/>
    <property type="project" value="InterPro"/>
</dbReference>
<evidence type="ECO:0000256" key="9">
    <source>
        <dbReference type="ARBA" id="ARBA00023002"/>
    </source>
</evidence>
<evidence type="ECO:0000256" key="11">
    <source>
        <dbReference type="ARBA" id="ARBA00023242"/>
    </source>
</evidence>
<dbReference type="PANTHER" id="PTHR31291">
    <property type="entry name" value="ALPHA-KETOGLUTARATE-DEPENDENT DIOXYGENASE FTO"/>
    <property type="match status" value="1"/>
</dbReference>
<dbReference type="Gene3D" id="2.60.120.590">
    <property type="entry name" value="Alpha-ketoglutarate-dependent dioxygenase AlkB-like"/>
    <property type="match status" value="1"/>
</dbReference>
<evidence type="ECO:0000256" key="22">
    <source>
        <dbReference type="ARBA" id="ARBA00049565"/>
    </source>
</evidence>
<dbReference type="SMART" id="SM01223">
    <property type="entry name" value="FTO_NTD"/>
    <property type="match status" value="1"/>
</dbReference>
<evidence type="ECO:0000256" key="5">
    <source>
        <dbReference type="ARBA" id="ARBA00013477"/>
    </source>
</evidence>
<protein>
    <recommendedName>
        <fullName evidence="5">Alpha-ketoglutarate-dependent dioxygenase FTO</fullName>
        <ecNumber evidence="4">1.14.11.53</ecNumber>
    </recommendedName>
    <alternativeName>
        <fullName evidence="12">U6 small nuclear RNA (2'-O-methyladenosine-N(6)-)-demethylase FTO</fullName>
    </alternativeName>
    <alternativeName>
        <fullName evidence="13">U6 small nuclear RNA N(6)-methyladenosine-demethylase FTO</fullName>
    </alternativeName>
    <alternativeName>
        <fullName evidence="15">mRNA (2'-O-methyladenosine-N(6)-)-demethylase FTO</fullName>
    </alternativeName>
    <alternativeName>
        <fullName evidence="16">mRNA N(6)-methyladenosine demethylase FTO</fullName>
    </alternativeName>
    <alternativeName>
        <fullName evidence="14">tRNA N1-methyl adenine demethylase FTO</fullName>
    </alternativeName>
</protein>
<dbReference type="InterPro" id="IPR038413">
    <property type="entry name" value="FTO_C_sf"/>
</dbReference>
<dbReference type="InterPro" id="IPR037151">
    <property type="entry name" value="AlkB-like_sf"/>
</dbReference>
<evidence type="ECO:0000313" key="26">
    <source>
        <dbReference type="EnsemblProtists" id="EKX51248"/>
    </source>
</evidence>
<evidence type="ECO:0000313" key="25">
    <source>
        <dbReference type="EMBL" id="EKX51248.1"/>
    </source>
</evidence>
<dbReference type="GO" id="GO:0008198">
    <property type="term" value="F:ferrous iron binding"/>
    <property type="evidence" value="ECO:0007669"/>
    <property type="project" value="TreeGrafter"/>
</dbReference>
<name>L1JT40_GUITC</name>
<reference evidence="26" key="3">
    <citation type="submission" date="2015-06" db="UniProtKB">
        <authorList>
            <consortium name="EnsemblProtists"/>
        </authorList>
    </citation>
    <scope>IDENTIFICATION</scope>
</reference>
<evidence type="ECO:0000256" key="19">
    <source>
        <dbReference type="ARBA" id="ARBA00048158"/>
    </source>
</evidence>
<keyword evidence="9" id="KW-0560">Oxidoreductase</keyword>
<evidence type="ECO:0000256" key="15">
    <source>
        <dbReference type="ARBA" id="ARBA00032169"/>
    </source>
</evidence>
<dbReference type="OMA" id="NYSCEGS"/>
<dbReference type="AlphaFoldDB" id="L1JT40"/>
<comment type="catalytic activity">
    <reaction evidence="19">
        <text>an N(6)-methyladenosine in mRNA + 2-oxoglutarate + O2 = an adenosine in mRNA + formaldehyde + succinate + CO2</text>
        <dbReference type="Rhea" id="RHEA:49520"/>
        <dbReference type="Rhea" id="RHEA-COMP:12414"/>
        <dbReference type="Rhea" id="RHEA-COMP:12417"/>
        <dbReference type="ChEBI" id="CHEBI:15379"/>
        <dbReference type="ChEBI" id="CHEBI:16526"/>
        <dbReference type="ChEBI" id="CHEBI:16810"/>
        <dbReference type="ChEBI" id="CHEBI:16842"/>
        <dbReference type="ChEBI" id="CHEBI:30031"/>
        <dbReference type="ChEBI" id="CHEBI:74411"/>
        <dbReference type="ChEBI" id="CHEBI:74449"/>
        <dbReference type="EC" id="1.14.11.53"/>
    </reaction>
</comment>
<keyword evidence="8" id="KW-0223">Dioxygenase</keyword>
<dbReference type="EnsemblProtists" id="EKX51248">
    <property type="protein sequence ID" value="EKX51248"/>
    <property type="gene ID" value="GUITHDRAFT_103165"/>
</dbReference>
<dbReference type="EC" id="1.14.11.53" evidence="4"/>
<dbReference type="InterPro" id="IPR024366">
    <property type="entry name" value="FTO_C"/>
</dbReference>
<keyword evidence="7" id="KW-0479">Metal-binding</keyword>
<evidence type="ECO:0000256" key="10">
    <source>
        <dbReference type="ARBA" id="ARBA00023004"/>
    </source>
</evidence>
<keyword evidence="11" id="KW-0539">Nucleus</keyword>
<evidence type="ECO:0000259" key="24">
    <source>
        <dbReference type="SMART" id="SM01223"/>
    </source>
</evidence>
<proteinExistence type="inferred from homology"/>
<evidence type="ECO:0000256" key="3">
    <source>
        <dbReference type="ARBA" id="ARBA00006264"/>
    </source>
</evidence>
<dbReference type="KEGG" id="gtt:GUITHDRAFT_103165"/>
<evidence type="ECO:0000256" key="16">
    <source>
        <dbReference type="ARBA" id="ARBA00032950"/>
    </source>
</evidence>
<comment type="subunit">
    <text evidence="17">Monomer. May also exist as homodimer.</text>
</comment>
<gene>
    <name evidence="25" type="ORF">GUITHDRAFT_103165</name>
</gene>
<reference evidence="27" key="2">
    <citation type="submission" date="2012-11" db="EMBL/GenBank/DDBJ databases">
        <authorList>
            <person name="Kuo A."/>
            <person name="Curtis B.A."/>
            <person name="Tanifuji G."/>
            <person name="Burki F."/>
            <person name="Gruber A."/>
            <person name="Irimia M."/>
            <person name="Maruyama S."/>
            <person name="Arias M.C."/>
            <person name="Ball S.G."/>
            <person name="Gile G.H."/>
            <person name="Hirakawa Y."/>
            <person name="Hopkins J.F."/>
            <person name="Rensing S.A."/>
            <person name="Schmutz J."/>
            <person name="Symeonidi A."/>
            <person name="Elias M."/>
            <person name="Eveleigh R.J."/>
            <person name="Herman E.K."/>
            <person name="Klute M.J."/>
            <person name="Nakayama T."/>
            <person name="Obornik M."/>
            <person name="Reyes-Prieto A."/>
            <person name="Armbrust E.V."/>
            <person name="Aves S.J."/>
            <person name="Beiko R.G."/>
            <person name="Coutinho P."/>
            <person name="Dacks J.B."/>
            <person name="Durnford D.G."/>
            <person name="Fast N.M."/>
            <person name="Green B.R."/>
            <person name="Grisdale C."/>
            <person name="Hempe F."/>
            <person name="Henrissat B."/>
            <person name="Hoppner M.P."/>
            <person name="Ishida K.-I."/>
            <person name="Kim E."/>
            <person name="Koreny L."/>
            <person name="Kroth P.G."/>
            <person name="Liu Y."/>
            <person name="Malik S.-B."/>
            <person name="Maier U.G."/>
            <person name="McRose D."/>
            <person name="Mock T."/>
            <person name="Neilson J.A."/>
            <person name="Onodera N.T."/>
            <person name="Poole A.M."/>
            <person name="Pritham E.J."/>
            <person name="Richards T.A."/>
            <person name="Rocap G."/>
            <person name="Roy S.W."/>
            <person name="Sarai C."/>
            <person name="Schaack S."/>
            <person name="Shirato S."/>
            <person name="Slamovits C.H."/>
            <person name="Spencer D.F."/>
            <person name="Suzuki S."/>
            <person name="Worden A.Z."/>
            <person name="Zauner S."/>
            <person name="Barry K."/>
            <person name="Bell C."/>
            <person name="Bharti A.K."/>
            <person name="Crow J.A."/>
            <person name="Grimwood J."/>
            <person name="Kramer R."/>
            <person name="Lindquist E."/>
            <person name="Lucas S."/>
            <person name="Salamov A."/>
            <person name="McFadden G.I."/>
            <person name="Lane C.E."/>
            <person name="Keeling P.J."/>
            <person name="Gray M.W."/>
            <person name="Grigoriev I.V."/>
            <person name="Archibald J.M."/>
        </authorList>
    </citation>
    <scope>NUCLEOTIDE SEQUENCE</scope>
    <source>
        <strain evidence="27">CCMP2712</strain>
    </source>
</reference>
<dbReference type="RefSeq" id="XP_005838228.1">
    <property type="nucleotide sequence ID" value="XM_005838171.1"/>
</dbReference>
<sequence>MQETLWQRVKEGLEWFDGAIGEGEEEEEAGRIAGNKGGGRRRGFEQALERYYPKFRVIHRDLLPSALEPSTRRALEVLKDQMGWFRRDYVWVKGKVTQTMVTRLLVGERGCTYKYKGLRLFCRSWETEAAKVPDSACHALAEIRRLNEVLKEKSRKQHECFMARGEGSGEGAVEGGVNSFNATLINYFDESIANHVETRPEPYYGMGRCCISWHADDGVVEQSAIAVYNVIERAEKGEEEELGEVWKVGLKVKWEVDTPGVAVPMVNGDAYVMLSGFNEKNQHCVVCGRGSRFSSTHRVCPQEDMYHNFYCRCRETFLQLHFPWNARGVLQEGEERRACLSKIVASLDALEDLHDQLEFEWLRQFHFQYFDLPPSELDDYWVEVIHVLADLWQRMEIVVWIWISCCRRKSFMVGGKELRDRLERLRQLTSQQKGQGQEVQSSLPFLMKKLLRSEGAGGGREAAGEKAIPEDALELVKATLARRLQKRQEHRIWWEENFRKRLSMGRGGEQREGGKRKRKEGRADGLGFSLLPANLNSLVSTLK</sequence>
<dbReference type="Proteomes" id="UP000011087">
    <property type="component" value="Unassembled WGS sequence"/>
</dbReference>